<feature type="domain" description="RING-type" evidence="9">
    <location>
        <begin position="122"/>
        <end position="164"/>
    </location>
</feature>
<evidence type="ECO:0000256" key="1">
    <source>
        <dbReference type="ARBA" id="ARBA00000900"/>
    </source>
</evidence>
<dbReference type="Proteomes" id="UP001054889">
    <property type="component" value="Unassembled WGS sequence"/>
</dbReference>
<keyword evidence="3" id="KW-0479">Metal-binding</keyword>
<dbReference type="EC" id="2.3.2.27" evidence="2"/>
<dbReference type="GO" id="GO:0008270">
    <property type="term" value="F:zinc ion binding"/>
    <property type="evidence" value="ECO:0007669"/>
    <property type="project" value="UniProtKB-KW"/>
</dbReference>
<protein>
    <recommendedName>
        <fullName evidence="2">RING-type E3 ubiquitin transferase</fullName>
        <ecNumber evidence="2">2.3.2.27</ecNumber>
    </recommendedName>
</protein>
<dbReference type="PROSITE" id="PS50089">
    <property type="entry name" value="ZF_RING_2"/>
    <property type="match status" value="1"/>
</dbReference>
<evidence type="ECO:0000313" key="11">
    <source>
        <dbReference type="Proteomes" id="UP001054889"/>
    </source>
</evidence>
<feature type="transmembrane region" description="Helical" evidence="8">
    <location>
        <begin position="35"/>
        <end position="68"/>
    </location>
</feature>
<dbReference type="SMART" id="SM00184">
    <property type="entry name" value="RING"/>
    <property type="match status" value="1"/>
</dbReference>
<evidence type="ECO:0000313" key="10">
    <source>
        <dbReference type="EMBL" id="GJM94953.1"/>
    </source>
</evidence>
<reference evidence="10" key="1">
    <citation type="journal article" date="2018" name="DNA Res.">
        <title>Multiple hybrid de novo genome assembly of finger millet, an orphan allotetraploid crop.</title>
        <authorList>
            <person name="Hatakeyama M."/>
            <person name="Aluri S."/>
            <person name="Balachadran M.T."/>
            <person name="Sivarajan S.R."/>
            <person name="Patrignani A."/>
            <person name="Gruter S."/>
            <person name="Poveda L."/>
            <person name="Shimizu-Inatsugi R."/>
            <person name="Baeten J."/>
            <person name="Francoijs K.J."/>
            <person name="Nataraja K.N."/>
            <person name="Reddy Y.A.N."/>
            <person name="Phadnis S."/>
            <person name="Ravikumar R.L."/>
            <person name="Schlapbach R."/>
            <person name="Sreeman S.M."/>
            <person name="Shimizu K.K."/>
        </authorList>
    </citation>
    <scope>NUCLEOTIDE SEQUENCE</scope>
</reference>
<dbReference type="Pfam" id="PF13639">
    <property type="entry name" value="zf-RING_2"/>
    <property type="match status" value="1"/>
</dbReference>
<dbReference type="AlphaFoldDB" id="A0AAV5C9J8"/>
<gene>
    <name evidence="10" type="primary">ga11640</name>
    <name evidence="10" type="ORF">PR202_ga11640</name>
</gene>
<proteinExistence type="inferred from homology"/>
<reference evidence="10" key="2">
    <citation type="submission" date="2021-12" db="EMBL/GenBank/DDBJ databases">
        <title>Resequencing data analysis of finger millet.</title>
        <authorList>
            <person name="Hatakeyama M."/>
            <person name="Aluri S."/>
            <person name="Balachadran M.T."/>
            <person name="Sivarajan S.R."/>
            <person name="Poveda L."/>
            <person name="Shimizu-Inatsugi R."/>
            <person name="Schlapbach R."/>
            <person name="Sreeman S.M."/>
            <person name="Shimizu K.K."/>
        </authorList>
    </citation>
    <scope>NUCLEOTIDE SEQUENCE</scope>
</reference>
<sequence length="179" mass="19854">MFFSWFSYEPDQPSDHHGAAPFDDRDHSVVVLITFGVFFFFIILYLVAGVVWASVVTACAVALAVVYLKLRRRRRRHAAALRRVVRSSGGGGGRAGDDIVVSAVPAFAYKRDGDGATGWAQCVICLGMVQVGEMVRRLPACKHLFHVECIDMWLRSHTTCPICRAVVETTDTGRWEPPV</sequence>
<dbReference type="GO" id="GO:0061630">
    <property type="term" value="F:ubiquitin protein ligase activity"/>
    <property type="evidence" value="ECO:0007669"/>
    <property type="project" value="UniProtKB-EC"/>
</dbReference>
<keyword evidence="8" id="KW-0812">Transmembrane</keyword>
<evidence type="ECO:0000256" key="5">
    <source>
        <dbReference type="ARBA" id="ARBA00022833"/>
    </source>
</evidence>
<dbReference type="InterPro" id="IPR013083">
    <property type="entry name" value="Znf_RING/FYVE/PHD"/>
</dbReference>
<keyword evidence="4 7" id="KW-0863">Zinc-finger</keyword>
<dbReference type="InterPro" id="IPR053238">
    <property type="entry name" value="RING-H2_zinc_finger"/>
</dbReference>
<keyword evidence="5" id="KW-0862">Zinc</keyword>
<accession>A0AAV5C9J8</accession>
<name>A0AAV5C9J8_ELECO</name>
<dbReference type="InterPro" id="IPR001841">
    <property type="entry name" value="Znf_RING"/>
</dbReference>
<keyword evidence="8" id="KW-1133">Transmembrane helix</keyword>
<comment type="caution">
    <text evidence="10">The sequence shown here is derived from an EMBL/GenBank/DDBJ whole genome shotgun (WGS) entry which is preliminary data.</text>
</comment>
<evidence type="ECO:0000256" key="3">
    <source>
        <dbReference type="ARBA" id="ARBA00022723"/>
    </source>
</evidence>
<organism evidence="10 11">
    <name type="scientific">Eleusine coracana subsp. coracana</name>
    <dbReference type="NCBI Taxonomy" id="191504"/>
    <lineage>
        <taxon>Eukaryota</taxon>
        <taxon>Viridiplantae</taxon>
        <taxon>Streptophyta</taxon>
        <taxon>Embryophyta</taxon>
        <taxon>Tracheophyta</taxon>
        <taxon>Spermatophyta</taxon>
        <taxon>Magnoliopsida</taxon>
        <taxon>Liliopsida</taxon>
        <taxon>Poales</taxon>
        <taxon>Poaceae</taxon>
        <taxon>PACMAD clade</taxon>
        <taxon>Chloridoideae</taxon>
        <taxon>Cynodonteae</taxon>
        <taxon>Eleusininae</taxon>
        <taxon>Eleusine</taxon>
    </lineage>
</organism>
<evidence type="ECO:0000256" key="8">
    <source>
        <dbReference type="SAM" id="Phobius"/>
    </source>
</evidence>
<evidence type="ECO:0000259" key="9">
    <source>
        <dbReference type="PROSITE" id="PS50089"/>
    </source>
</evidence>
<evidence type="ECO:0000256" key="6">
    <source>
        <dbReference type="ARBA" id="ARBA00024209"/>
    </source>
</evidence>
<comment type="similarity">
    <text evidence="6">Belongs to the RING-type zinc finger family. ATL subfamily.</text>
</comment>
<dbReference type="PANTHER" id="PTHR14155:SF497">
    <property type="entry name" value="RING-TYPE DOMAIN-CONTAINING PROTEIN"/>
    <property type="match status" value="1"/>
</dbReference>
<evidence type="ECO:0000256" key="7">
    <source>
        <dbReference type="PROSITE-ProRule" id="PRU00175"/>
    </source>
</evidence>
<comment type="catalytic activity">
    <reaction evidence="1">
        <text>S-ubiquitinyl-[E2 ubiquitin-conjugating enzyme]-L-cysteine + [acceptor protein]-L-lysine = [E2 ubiquitin-conjugating enzyme]-L-cysteine + N(6)-ubiquitinyl-[acceptor protein]-L-lysine.</text>
        <dbReference type="EC" id="2.3.2.27"/>
    </reaction>
</comment>
<evidence type="ECO:0000256" key="2">
    <source>
        <dbReference type="ARBA" id="ARBA00012483"/>
    </source>
</evidence>
<dbReference type="CDD" id="cd16461">
    <property type="entry name" value="RING-H2_EL5-like"/>
    <property type="match status" value="1"/>
</dbReference>
<dbReference type="SUPFAM" id="SSF57850">
    <property type="entry name" value="RING/U-box"/>
    <property type="match status" value="1"/>
</dbReference>
<dbReference type="EMBL" id="BQKI01000005">
    <property type="protein sequence ID" value="GJM94953.1"/>
    <property type="molecule type" value="Genomic_DNA"/>
</dbReference>
<keyword evidence="8" id="KW-0472">Membrane</keyword>
<dbReference type="PANTHER" id="PTHR14155">
    <property type="entry name" value="RING FINGER DOMAIN-CONTAINING"/>
    <property type="match status" value="1"/>
</dbReference>
<dbReference type="Gene3D" id="3.30.40.10">
    <property type="entry name" value="Zinc/RING finger domain, C3HC4 (zinc finger)"/>
    <property type="match status" value="1"/>
</dbReference>
<evidence type="ECO:0000256" key="4">
    <source>
        <dbReference type="ARBA" id="ARBA00022771"/>
    </source>
</evidence>
<keyword evidence="11" id="KW-1185">Reference proteome</keyword>